<keyword evidence="2 5" id="KW-0547">Nucleotide-binding</keyword>
<evidence type="ECO:0000256" key="1">
    <source>
        <dbReference type="ARBA" id="ARBA00022679"/>
    </source>
</evidence>
<protein>
    <submittedName>
        <fullName evidence="7">Protein kinase</fullName>
    </submittedName>
</protein>
<evidence type="ECO:0000313" key="8">
    <source>
        <dbReference type="Proteomes" id="UP000656723"/>
    </source>
</evidence>
<comment type="caution">
    <text evidence="7">The sequence shown here is derived from an EMBL/GenBank/DDBJ whole genome shotgun (WGS) entry which is preliminary data.</text>
</comment>
<keyword evidence="4 5" id="KW-0067">ATP-binding</keyword>
<dbReference type="GO" id="GO:0005524">
    <property type="term" value="F:ATP binding"/>
    <property type="evidence" value="ECO:0007669"/>
    <property type="project" value="UniProtKB-UniRule"/>
</dbReference>
<gene>
    <name evidence="7" type="ORF">FOT72_28080</name>
</gene>
<keyword evidence="3 7" id="KW-0418">Kinase</keyword>
<dbReference type="PROSITE" id="PS50011">
    <property type="entry name" value="PROTEIN_KINASE_DOM"/>
    <property type="match status" value="1"/>
</dbReference>
<dbReference type="EMBL" id="VKME01000068">
    <property type="protein sequence ID" value="MBE0131825.1"/>
    <property type="molecule type" value="Genomic_DNA"/>
</dbReference>
<dbReference type="Pfam" id="PF00069">
    <property type="entry name" value="Pkinase"/>
    <property type="match status" value="1"/>
</dbReference>
<evidence type="ECO:0000256" key="3">
    <source>
        <dbReference type="ARBA" id="ARBA00022777"/>
    </source>
</evidence>
<proteinExistence type="predicted"/>
<organism evidence="7 8">
    <name type="scientific">Citrobacter amalonaticus</name>
    <dbReference type="NCBI Taxonomy" id="35703"/>
    <lineage>
        <taxon>Bacteria</taxon>
        <taxon>Pseudomonadati</taxon>
        <taxon>Pseudomonadota</taxon>
        <taxon>Gammaproteobacteria</taxon>
        <taxon>Enterobacterales</taxon>
        <taxon>Enterobacteriaceae</taxon>
        <taxon>Citrobacter</taxon>
    </lineage>
</organism>
<dbReference type="InterPro" id="IPR000719">
    <property type="entry name" value="Prot_kinase_dom"/>
</dbReference>
<dbReference type="Gene3D" id="1.10.510.10">
    <property type="entry name" value="Transferase(Phosphotransferase) domain 1"/>
    <property type="match status" value="1"/>
</dbReference>
<dbReference type="PROSITE" id="PS00107">
    <property type="entry name" value="PROTEIN_KINASE_ATP"/>
    <property type="match status" value="1"/>
</dbReference>
<dbReference type="InterPro" id="IPR017441">
    <property type="entry name" value="Protein_kinase_ATP_BS"/>
</dbReference>
<dbReference type="SMART" id="SM00220">
    <property type="entry name" value="S_TKc"/>
    <property type="match status" value="1"/>
</dbReference>
<dbReference type="SUPFAM" id="SSF56112">
    <property type="entry name" value="Protein kinase-like (PK-like)"/>
    <property type="match status" value="1"/>
</dbReference>
<accession>A0A8I0MR83</accession>
<evidence type="ECO:0000256" key="2">
    <source>
        <dbReference type="ARBA" id="ARBA00022741"/>
    </source>
</evidence>
<feature type="binding site" evidence="5">
    <location>
        <position position="42"/>
    </location>
    <ligand>
        <name>ATP</name>
        <dbReference type="ChEBI" id="CHEBI:30616"/>
    </ligand>
</feature>
<dbReference type="GO" id="GO:0004674">
    <property type="term" value="F:protein serine/threonine kinase activity"/>
    <property type="evidence" value="ECO:0007669"/>
    <property type="project" value="TreeGrafter"/>
</dbReference>
<feature type="domain" description="Protein kinase" evidence="6">
    <location>
        <begin position="9"/>
        <end position="244"/>
    </location>
</feature>
<name>A0A8I0MR83_CITAM</name>
<reference evidence="7" key="1">
    <citation type="submission" date="2019-07" db="EMBL/GenBank/DDBJ databases">
        <title>KPC-2 carbapenem resistent Enterobacterales isolates from Germany.</title>
        <authorList>
            <person name="Yao Y."/>
            <person name="Falgenhauer L."/>
            <person name="Imirzalioglu C."/>
            <person name="Chakraborty T."/>
        </authorList>
    </citation>
    <scope>NUCLEOTIDE SEQUENCE</scope>
    <source>
        <strain evidence="7">CA13304</strain>
    </source>
</reference>
<dbReference type="AlphaFoldDB" id="A0A8I0MR83"/>
<dbReference type="InterPro" id="IPR011009">
    <property type="entry name" value="Kinase-like_dom_sf"/>
</dbReference>
<dbReference type="PANTHER" id="PTHR43289:SF6">
    <property type="entry name" value="SERINE_THREONINE-PROTEIN KINASE NEKL-3"/>
    <property type="match status" value="1"/>
</dbReference>
<evidence type="ECO:0000313" key="7">
    <source>
        <dbReference type="EMBL" id="MBE0131825.1"/>
    </source>
</evidence>
<dbReference type="PANTHER" id="PTHR43289">
    <property type="entry name" value="MITOGEN-ACTIVATED PROTEIN KINASE KINASE KINASE 20-RELATED"/>
    <property type="match status" value="1"/>
</dbReference>
<sequence length="244" mass="28089">MEERASYLIEPIESLGAGSFGLVEKIKLYNTRHYFCGLYARKVLRPDASDPDLFTRFEREVRYQADCLHPNIVQIFICNLQAAQPWFVMELAESNLHDEIQKGTLTEIEKINIVKMVLNAVGWIHQKGYLHRDIKPLNVLKFPDGVYKVSDFGLAKNVAPDANTQLLTKIGQYPRTPKYFDHGVFLNGYSKQSDIFSLGILIEDLNINGFDDIVNRCTHRQLNKRFLSVEQILNAIEELEEARQ</sequence>
<dbReference type="Proteomes" id="UP000656723">
    <property type="component" value="Unassembled WGS sequence"/>
</dbReference>
<evidence type="ECO:0000256" key="4">
    <source>
        <dbReference type="ARBA" id="ARBA00022840"/>
    </source>
</evidence>
<dbReference type="RefSeq" id="WP_192479567.1">
    <property type="nucleotide sequence ID" value="NZ_JBBFVM010000001.1"/>
</dbReference>
<evidence type="ECO:0000259" key="6">
    <source>
        <dbReference type="PROSITE" id="PS50011"/>
    </source>
</evidence>
<keyword evidence="1" id="KW-0808">Transferase</keyword>
<evidence type="ECO:0000256" key="5">
    <source>
        <dbReference type="PROSITE-ProRule" id="PRU10141"/>
    </source>
</evidence>